<sequence>MDLEIDLRADLNAQDDDGNGWSLMRDARDLSRIVPGAMVLAGNEQAQAVVRVLHVDDDGQVHFTILPGPISKNRHLLDRAAAT</sequence>
<protein>
    <submittedName>
        <fullName evidence="1">Unannotated protein</fullName>
    </submittedName>
</protein>
<name>A0A6J6E406_9ZZZZ</name>
<dbReference type="EMBL" id="CAEZSR010000091">
    <property type="protein sequence ID" value="CAB4570019.1"/>
    <property type="molecule type" value="Genomic_DNA"/>
</dbReference>
<proteinExistence type="predicted"/>
<reference evidence="1" key="1">
    <citation type="submission" date="2020-05" db="EMBL/GenBank/DDBJ databases">
        <authorList>
            <person name="Chiriac C."/>
            <person name="Salcher M."/>
            <person name="Ghai R."/>
            <person name="Kavagutti S V."/>
        </authorList>
    </citation>
    <scope>NUCLEOTIDE SEQUENCE</scope>
</reference>
<organism evidence="1">
    <name type="scientific">freshwater metagenome</name>
    <dbReference type="NCBI Taxonomy" id="449393"/>
    <lineage>
        <taxon>unclassified sequences</taxon>
        <taxon>metagenomes</taxon>
        <taxon>ecological metagenomes</taxon>
    </lineage>
</organism>
<dbReference type="AlphaFoldDB" id="A0A6J6E406"/>
<evidence type="ECO:0000313" key="1">
    <source>
        <dbReference type="EMBL" id="CAB4570019.1"/>
    </source>
</evidence>
<accession>A0A6J6E406</accession>
<gene>
    <name evidence="1" type="ORF">UFOPK1493_02327</name>
</gene>